<name>A0A6J7BUJ3_9ZZZZ</name>
<accession>A0A6J7BUJ3</accession>
<dbReference type="AlphaFoldDB" id="A0A6J7BUJ3"/>
<organism evidence="1">
    <name type="scientific">freshwater metagenome</name>
    <dbReference type="NCBI Taxonomy" id="449393"/>
    <lineage>
        <taxon>unclassified sequences</taxon>
        <taxon>metagenomes</taxon>
        <taxon>ecological metagenomes</taxon>
    </lineage>
</organism>
<proteinExistence type="predicted"/>
<reference evidence="1" key="1">
    <citation type="submission" date="2020-05" db="EMBL/GenBank/DDBJ databases">
        <authorList>
            <person name="Chiriac C."/>
            <person name="Salcher M."/>
            <person name="Ghai R."/>
            <person name="Kavagutti S V."/>
        </authorList>
    </citation>
    <scope>NUCLEOTIDE SEQUENCE</scope>
</reference>
<protein>
    <submittedName>
        <fullName evidence="1">Unannotated protein</fullName>
    </submittedName>
</protein>
<dbReference type="EMBL" id="CAFBIZ010000050">
    <property type="protein sequence ID" value="CAB4848048.1"/>
    <property type="molecule type" value="Genomic_DNA"/>
</dbReference>
<evidence type="ECO:0000313" key="1">
    <source>
        <dbReference type="EMBL" id="CAB4848048.1"/>
    </source>
</evidence>
<gene>
    <name evidence="1" type="ORF">UFOPK3268_00541</name>
</gene>
<sequence length="64" mass="6699">MKALSGVMSATGVPATSFTMAARPSRICWDTGSPCGSSAVLDRVVRVVRVVRFVHPEPGRLAGV</sequence>